<protein>
    <recommendedName>
        <fullName evidence="3">MULE transposase domain-containing protein</fullName>
    </recommendedName>
</protein>
<proteinExistence type="predicted"/>
<dbReference type="AlphaFoldDB" id="A0A821TM55"/>
<name>A0A821TM55_9BILA</name>
<reference evidence="1" key="1">
    <citation type="submission" date="2021-02" db="EMBL/GenBank/DDBJ databases">
        <authorList>
            <person name="Nowell W R."/>
        </authorList>
    </citation>
    <scope>NUCLEOTIDE SEQUENCE</scope>
</reference>
<comment type="caution">
    <text evidence="1">The sequence shown here is derived from an EMBL/GenBank/DDBJ whole genome shotgun (WGS) entry which is preliminary data.</text>
</comment>
<organism evidence="1 2">
    <name type="scientific">Rotaria socialis</name>
    <dbReference type="NCBI Taxonomy" id="392032"/>
    <lineage>
        <taxon>Eukaryota</taxon>
        <taxon>Metazoa</taxon>
        <taxon>Spiralia</taxon>
        <taxon>Gnathifera</taxon>
        <taxon>Rotifera</taxon>
        <taxon>Eurotatoria</taxon>
        <taxon>Bdelloidea</taxon>
        <taxon>Philodinida</taxon>
        <taxon>Philodinidae</taxon>
        <taxon>Rotaria</taxon>
    </lineage>
</organism>
<evidence type="ECO:0008006" key="3">
    <source>
        <dbReference type="Google" id="ProtNLM"/>
    </source>
</evidence>
<evidence type="ECO:0000313" key="2">
    <source>
        <dbReference type="Proteomes" id="UP000663838"/>
    </source>
</evidence>
<gene>
    <name evidence="1" type="ORF">TOA249_LOCUS28676</name>
</gene>
<dbReference type="EMBL" id="CAJOBS010004078">
    <property type="protein sequence ID" value="CAF4873462.1"/>
    <property type="molecule type" value="Genomic_DNA"/>
</dbReference>
<dbReference type="Gene3D" id="2.20.25.240">
    <property type="match status" value="1"/>
</dbReference>
<dbReference type="Proteomes" id="UP000663838">
    <property type="component" value="Unassembled WGS sequence"/>
</dbReference>
<sequence>MQFTTASRSALVLNYQGFQCTNKREYKNSNEWRCRARPCTTSLSLCRDNKLIIREPGVHICAPNLQKKVVVEEAVTCMKQRAMEETFPIPQIYSQEIIKIRVDNPTMDTGTFFPLLNSIDSSLYRKRAQNYPKLPKAIGELIIPDGWKVGLNGEPFLLIDEIYGKDRLLMFASDWSVQFLSSCNQWHSDGTFKCRPLLFSQRITCDYELATINAFRTVFPSVHVAGCFFHYSQSLWRKVQELGLIRCVKPSNLKTSTRISSDEKKKANDWFLCAIGLALIPQHLVERTWTDDTDESTPHHHSSVKFNDYLVSTYVDSSSCRYPIHLWNVNDAVVNNLPRTNNHVEGYNSRLGTLFPTHPHIFRFIELLRDEHIFQHHHSEQSKIHAPKRVKLTEDTNAQLLALLNQHSNRKITDLQLAIQCGKVVKTKLVKK</sequence>
<accession>A0A821TM55</accession>
<evidence type="ECO:0000313" key="1">
    <source>
        <dbReference type="EMBL" id="CAF4873462.1"/>
    </source>
</evidence>